<keyword evidence="2" id="KW-1185">Reference proteome</keyword>
<sequence>MLSSTYLNVWVTMRFSEWIVSNLTMMKRKGKTFKSNTSTNVQSKSSSITIQIVKSMYENKAWVFIIRYSNFTHD</sequence>
<comment type="caution">
    <text evidence="1">The sequence shown here is derived from an EMBL/GenBank/DDBJ whole genome shotgun (WGS) entry which is preliminary data.</text>
</comment>
<organism evidence="1 2">
    <name type="scientific">Dendrobium nobile</name>
    <name type="common">Orchid</name>
    <dbReference type="NCBI Taxonomy" id="94219"/>
    <lineage>
        <taxon>Eukaryota</taxon>
        <taxon>Viridiplantae</taxon>
        <taxon>Streptophyta</taxon>
        <taxon>Embryophyta</taxon>
        <taxon>Tracheophyta</taxon>
        <taxon>Spermatophyta</taxon>
        <taxon>Magnoliopsida</taxon>
        <taxon>Liliopsida</taxon>
        <taxon>Asparagales</taxon>
        <taxon>Orchidaceae</taxon>
        <taxon>Epidendroideae</taxon>
        <taxon>Malaxideae</taxon>
        <taxon>Dendrobiinae</taxon>
        <taxon>Dendrobium</taxon>
    </lineage>
</organism>
<accession>A0A8T3A1M6</accession>
<dbReference type="Proteomes" id="UP000829196">
    <property type="component" value="Unassembled WGS sequence"/>
</dbReference>
<protein>
    <submittedName>
        <fullName evidence="1">Uncharacterized protein</fullName>
    </submittedName>
</protein>
<gene>
    <name evidence="1" type="ORF">KFK09_027785</name>
</gene>
<dbReference type="EMBL" id="JAGYWB010000019">
    <property type="protein sequence ID" value="KAI0487962.1"/>
    <property type="molecule type" value="Genomic_DNA"/>
</dbReference>
<evidence type="ECO:0000313" key="1">
    <source>
        <dbReference type="EMBL" id="KAI0487962.1"/>
    </source>
</evidence>
<dbReference type="AlphaFoldDB" id="A0A8T3A1M6"/>
<name>A0A8T3A1M6_DENNO</name>
<reference evidence="1" key="1">
    <citation type="journal article" date="2022" name="Front. Genet.">
        <title>Chromosome-Scale Assembly of the Dendrobium nobile Genome Provides Insights Into the Molecular Mechanism of the Biosynthesis of the Medicinal Active Ingredient of Dendrobium.</title>
        <authorList>
            <person name="Xu Q."/>
            <person name="Niu S.-C."/>
            <person name="Li K.-L."/>
            <person name="Zheng P.-J."/>
            <person name="Zhang X.-J."/>
            <person name="Jia Y."/>
            <person name="Liu Y."/>
            <person name="Niu Y.-X."/>
            <person name="Yu L.-H."/>
            <person name="Chen D.-F."/>
            <person name="Zhang G.-Q."/>
        </authorList>
    </citation>
    <scope>NUCLEOTIDE SEQUENCE</scope>
    <source>
        <tissue evidence="1">Leaf</tissue>
    </source>
</reference>
<evidence type="ECO:0000313" key="2">
    <source>
        <dbReference type="Proteomes" id="UP000829196"/>
    </source>
</evidence>
<proteinExistence type="predicted"/>